<accession>A0A8H5BI46</accession>
<evidence type="ECO:0000313" key="7">
    <source>
        <dbReference type="Proteomes" id="UP000541558"/>
    </source>
</evidence>
<feature type="domain" description="DRBM" evidence="4">
    <location>
        <begin position="292"/>
        <end position="344"/>
    </location>
</feature>
<feature type="domain" description="RNase III" evidence="5">
    <location>
        <begin position="24"/>
        <end position="168"/>
    </location>
</feature>
<dbReference type="CDD" id="cd00593">
    <property type="entry name" value="RIBOc"/>
    <property type="match status" value="1"/>
</dbReference>
<dbReference type="EMBL" id="JAACJK010000166">
    <property type="protein sequence ID" value="KAF5323311.1"/>
    <property type="molecule type" value="Genomic_DNA"/>
</dbReference>
<dbReference type="Pfam" id="PF00035">
    <property type="entry name" value="dsrm"/>
    <property type="match status" value="1"/>
</dbReference>
<dbReference type="SUPFAM" id="SSF54768">
    <property type="entry name" value="dsRNA-binding domain-like"/>
    <property type="match status" value="1"/>
</dbReference>
<evidence type="ECO:0000256" key="1">
    <source>
        <dbReference type="ARBA" id="ARBA00022884"/>
    </source>
</evidence>
<dbReference type="PROSITE" id="PS50142">
    <property type="entry name" value="RNASE_3_2"/>
    <property type="match status" value="1"/>
</dbReference>
<keyword evidence="7" id="KW-1185">Reference proteome</keyword>
<evidence type="ECO:0000259" key="5">
    <source>
        <dbReference type="PROSITE" id="PS50142"/>
    </source>
</evidence>
<gene>
    <name evidence="6" type="ORF">D9611_005743</name>
</gene>
<evidence type="ECO:0000313" key="6">
    <source>
        <dbReference type="EMBL" id="KAF5323311.1"/>
    </source>
</evidence>
<dbReference type="Gene3D" id="3.30.160.20">
    <property type="match status" value="1"/>
</dbReference>
<evidence type="ECO:0000256" key="3">
    <source>
        <dbReference type="SAM" id="MobiDB-lite"/>
    </source>
</evidence>
<reference evidence="6 7" key="1">
    <citation type="journal article" date="2020" name="ISME J.">
        <title>Uncovering the hidden diversity of litter-decomposition mechanisms in mushroom-forming fungi.</title>
        <authorList>
            <person name="Floudas D."/>
            <person name="Bentzer J."/>
            <person name="Ahren D."/>
            <person name="Johansson T."/>
            <person name="Persson P."/>
            <person name="Tunlid A."/>
        </authorList>
    </citation>
    <scope>NUCLEOTIDE SEQUENCE [LARGE SCALE GENOMIC DNA]</scope>
    <source>
        <strain evidence="6 7">CBS 175.51</strain>
    </source>
</reference>
<sequence>MNFVLQAGSSHLPPPAYHQLDQKLKRGRPRDGFKFNPALAPKLPSINSIDILLQVFTHPSIRPTSPDRMDTNDYSDNERLTFLGELTLSATVTDALFRQRPMLSAQEITAKRQEILLDESFDDWVTHYKLLGKLRCDLGLRSTFSINNPQETRAIFHAYVGGLYVDSGSDAVYAWIAPLIGQYLSGGGELPDGEPMVVNEMSPPPIRTQTPPPSKKVKAEPMSMSPPPIPPQPQPPHPIFFGSQPPPSPVRPPSHLQAPPMGMPRPNPLAPAQPSLPFLPLFNQTAAQRRVLVEYSAQFAGPSHAGTWVVRCIVNGIPKGEGKGSSKQTAKEEAARQAFYAMGWT</sequence>
<dbReference type="SMART" id="SM00535">
    <property type="entry name" value="RIBOc"/>
    <property type="match status" value="1"/>
</dbReference>
<dbReference type="Gene3D" id="1.10.1520.10">
    <property type="entry name" value="Ribonuclease III domain"/>
    <property type="match status" value="1"/>
</dbReference>
<protein>
    <submittedName>
        <fullName evidence="6">Uncharacterized protein</fullName>
    </submittedName>
</protein>
<dbReference type="Proteomes" id="UP000541558">
    <property type="component" value="Unassembled WGS sequence"/>
</dbReference>
<dbReference type="InterPro" id="IPR000999">
    <property type="entry name" value="RNase_III_dom"/>
</dbReference>
<dbReference type="PROSITE" id="PS50137">
    <property type="entry name" value="DS_RBD"/>
    <property type="match status" value="1"/>
</dbReference>
<dbReference type="InterPro" id="IPR036389">
    <property type="entry name" value="RNase_III_sf"/>
</dbReference>
<dbReference type="GO" id="GO:0003723">
    <property type="term" value="F:RNA binding"/>
    <property type="evidence" value="ECO:0007669"/>
    <property type="project" value="UniProtKB-UniRule"/>
</dbReference>
<dbReference type="CDD" id="cd10845">
    <property type="entry name" value="DSRM_RNAse_III_family"/>
    <property type="match status" value="1"/>
</dbReference>
<dbReference type="AlphaFoldDB" id="A0A8H5BI46"/>
<dbReference type="SUPFAM" id="SSF69065">
    <property type="entry name" value="RNase III domain-like"/>
    <property type="match status" value="1"/>
</dbReference>
<proteinExistence type="predicted"/>
<evidence type="ECO:0000259" key="4">
    <source>
        <dbReference type="PROSITE" id="PS50137"/>
    </source>
</evidence>
<feature type="region of interest" description="Disordered" evidence="3">
    <location>
        <begin position="202"/>
        <end position="263"/>
    </location>
</feature>
<organism evidence="6 7">
    <name type="scientific">Ephemerocybe angulata</name>
    <dbReference type="NCBI Taxonomy" id="980116"/>
    <lineage>
        <taxon>Eukaryota</taxon>
        <taxon>Fungi</taxon>
        <taxon>Dikarya</taxon>
        <taxon>Basidiomycota</taxon>
        <taxon>Agaricomycotina</taxon>
        <taxon>Agaricomycetes</taxon>
        <taxon>Agaricomycetidae</taxon>
        <taxon>Agaricales</taxon>
        <taxon>Agaricineae</taxon>
        <taxon>Psathyrellaceae</taxon>
        <taxon>Ephemerocybe</taxon>
    </lineage>
</organism>
<comment type="caution">
    <text evidence="6">The sequence shown here is derived from an EMBL/GenBank/DDBJ whole genome shotgun (WGS) entry which is preliminary data.</text>
</comment>
<evidence type="ECO:0000256" key="2">
    <source>
        <dbReference type="PROSITE-ProRule" id="PRU00266"/>
    </source>
</evidence>
<feature type="compositionally biased region" description="Pro residues" evidence="3">
    <location>
        <begin position="224"/>
        <end position="252"/>
    </location>
</feature>
<dbReference type="OrthoDB" id="2392202at2759"/>
<dbReference type="SMART" id="SM00358">
    <property type="entry name" value="DSRM"/>
    <property type="match status" value="1"/>
</dbReference>
<keyword evidence="1 2" id="KW-0694">RNA-binding</keyword>
<feature type="compositionally biased region" description="Pro residues" evidence="3">
    <location>
        <begin position="202"/>
        <end position="214"/>
    </location>
</feature>
<dbReference type="GO" id="GO:0004525">
    <property type="term" value="F:ribonuclease III activity"/>
    <property type="evidence" value="ECO:0007669"/>
    <property type="project" value="InterPro"/>
</dbReference>
<name>A0A8H5BI46_9AGAR</name>
<dbReference type="GO" id="GO:0006396">
    <property type="term" value="P:RNA processing"/>
    <property type="evidence" value="ECO:0007669"/>
    <property type="project" value="InterPro"/>
</dbReference>
<dbReference type="InterPro" id="IPR014720">
    <property type="entry name" value="dsRBD_dom"/>
</dbReference>